<protein>
    <recommendedName>
        <fullName evidence="1">Peptidase S74 domain-containing protein</fullName>
    </recommendedName>
</protein>
<keyword evidence="3" id="KW-1185">Reference proteome</keyword>
<gene>
    <name evidence="2" type="ORF">AWB80_07897</name>
</gene>
<comment type="caution">
    <text evidence="2">The sequence shown here is derived from an EMBL/GenBank/DDBJ whole genome shotgun (WGS) entry which is preliminary data.</text>
</comment>
<feature type="domain" description="Peptidase S74" evidence="1">
    <location>
        <begin position="1"/>
        <end position="87"/>
    </location>
</feature>
<dbReference type="PROSITE" id="PS51688">
    <property type="entry name" value="ICA"/>
    <property type="match status" value="1"/>
</dbReference>
<proteinExistence type="predicted"/>
<evidence type="ECO:0000259" key="1">
    <source>
        <dbReference type="PROSITE" id="PS51688"/>
    </source>
</evidence>
<dbReference type="STRING" id="1777141.AWB80_07897"/>
<dbReference type="AlphaFoldDB" id="A0A158E147"/>
<dbReference type="Proteomes" id="UP000054911">
    <property type="component" value="Unassembled WGS sequence"/>
</dbReference>
<dbReference type="InterPro" id="IPR030392">
    <property type="entry name" value="S74_ICA"/>
</dbReference>
<evidence type="ECO:0000313" key="2">
    <source>
        <dbReference type="EMBL" id="SAL00534.1"/>
    </source>
</evidence>
<name>A0A158E147_9BURK</name>
<sequence length="88" mass="9675">MAHELQEVVPLAVTGEKDALGDWYVIYRDGHDPADVKPEDVVSIEQEIVPQAVDYSKLVPLLGAALQEAHALLQDARDRIASLESKAR</sequence>
<organism evidence="2 3">
    <name type="scientific">Caballeronia pedi</name>
    <dbReference type="NCBI Taxonomy" id="1777141"/>
    <lineage>
        <taxon>Bacteria</taxon>
        <taxon>Pseudomonadati</taxon>
        <taxon>Pseudomonadota</taxon>
        <taxon>Betaproteobacteria</taxon>
        <taxon>Burkholderiales</taxon>
        <taxon>Burkholderiaceae</taxon>
        <taxon>Caballeronia</taxon>
    </lineage>
</organism>
<dbReference type="EMBL" id="FCOE02000059">
    <property type="protein sequence ID" value="SAL00534.1"/>
    <property type="molecule type" value="Genomic_DNA"/>
</dbReference>
<evidence type="ECO:0000313" key="3">
    <source>
        <dbReference type="Proteomes" id="UP000054911"/>
    </source>
</evidence>
<reference evidence="2" key="1">
    <citation type="submission" date="2016-01" db="EMBL/GenBank/DDBJ databases">
        <authorList>
            <person name="Peeters C."/>
        </authorList>
    </citation>
    <scope>NUCLEOTIDE SEQUENCE [LARGE SCALE GENOMIC DNA]</scope>
    <source>
        <strain evidence="2">LMG 29323</strain>
    </source>
</reference>
<accession>A0A158E147</accession>